<sequence>MPIKRKAVAVMRKRLPWIERKMQDGYSREAVWEMLRKQERLSLTFSSFITTLARVRQEHELARPKRQVIHRKRATVARETTPPTQNDQGTEAPPTEMPMTGDEGTAMTEVPTSSESPLADHSTVPDAPEADEATDENREGKRKGFFSRLFGA</sequence>
<dbReference type="Proteomes" id="UP000032683">
    <property type="component" value="Unassembled WGS sequence"/>
</dbReference>
<evidence type="ECO:0000256" key="1">
    <source>
        <dbReference type="SAM" id="MobiDB-lite"/>
    </source>
</evidence>
<dbReference type="AlphaFoldDB" id="A0A0D6Q6R1"/>
<organism evidence="2 3">
    <name type="scientific">Komagataeibacter xylinus NBRC 13693</name>
    <dbReference type="NCBI Taxonomy" id="1234668"/>
    <lineage>
        <taxon>Bacteria</taxon>
        <taxon>Pseudomonadati</taxon>
        <taxon>Pseudomonadota</taxon>
        <taxon>Alphaproteobacteria</taxon>
        <taxon>Acetobacterales</taxon>
        <taxon>Acetobacteraceae</taxon>
        <taxon>Komagataeibacter</taxon>
    </lineage>
</organism>
<feature type="region of interest" description="Disordered" evidence="1">
    <location>
        <begin position="63"/>
        <end position="152"/>
    </location>
</feature>
<evidence type="ECO:0000313" key="2">
    <source>
        <dbReference type="EMBL" id="GAN98655.1"/>
    </source>
</evidence>
<name>A0A0D6Q6R1_KOMXY</name>
<gene>
    <name evidence="2" type="ORF">Gxy13693_008_029</name>
</gene>
<evidence type="ECO:0000313" key="3">
    <source>
        <dbReference type="Proteomes" id="UP000032683"/>
    </source>
</evidence>
<dbReference type="EMBL" id="BANJ01000008">
    <property type="protein sequence ID" value="GAN98655.1"/>
    <property type="molecule type" value="Genomic_DNA"/>
</dbReference>
<comment type="caution">
    <text evidence="2">The sequence shown here is derived from an EMBL/GenBank/DDBJ whole genome shotgun (WGS) entry which is preliminary data.</text>
</comment>
<feature type="compositionally biased region" description="Basic residues" evidence="1">
    <location>
        <begin position="64"/>
        <end position="75"/>
    </location>
</feature>
<proteinExistence type="predicted"/>
<reference evidence="2 3" key="1">
    <citation type="submission" date="2012-11" db="EMBL/GenBank/DDBJ databases">
        <title>Whole genome sequence of Gluconacetobacter xylinus NBRC 13693.</title>
        <authorList>
            <person name="Azuma Y."/>
            <person name="Higashiura N."/>
            <person name="Hirakawa H."/>
            <person name="Matsushita K."/>
        </authorList>
    </citation>
    <scope>NUCLEOTIDE SEQUENCE [LARGE SCALE GENOMIC DNA]</scope>
    <source>
        <strain evidence="2 3">NBRC 13693</strain>
    </source>
</reference>
<dbReference type="RefSeq" id="WP_048855542.1">
    <property type="nucleotide sequence ID" value="NZ_BANJ01000008.1"/>
</dbReference>
<accession>A0A0D6Q6R1</accession>
<protein>
    <submittedName>
        <fullName evidence="2">Uncharacterized protein</fullName>
    </submittedName>
</protein>